<evidence type="ECO:0000256" key="6">
    <source>
        <dbReference type="ARBA" id="ARBA00022989"/>
    </source>
</evidence>
<feature type="transmembrane region" description="Helical" evidence="10">
    <location>
        <begin position="381"/>
        <end position="407"/>
    </location>
</feature>
<dbReference type="PANTHER" id="PTHR21137:SF35">
    <property type="entry name" value="ODORANT RECEPTOR 19A-RELATED"/>
    <property type="match status" value="1"/>
</dbReference>
<feature type="transmembrane region" description="Helical" evidence="10">
    <location>
        <begin position="286"/>
        <end position="304"/>
    </location>
</feature>
<dbReference type="AlphaFoldDB" id="A0A9N9RWS3"/>
<feature type="transmembrane region" description="Helical" evidence="10">
    <location>
        <begin position="168"/>
        <end position="190"/>
    </location>
</feature>
<feature type="transmembrane region" description="Helical" evidence="10">
    <location>
        <begin position="310"/>
        <end position="335"/>
    </location>
</feature>
<organism evidence="11 12">
    <name type="scientific">Chironomus riparius</name>
    <dbReference type="NCBI Taxonomy" id="315576"/>
    <lineage>
        <taxon>Eukaryota</taxon>
        <taxon>Metazoa</taxon>
        <taxon>Ecdysozoa</taxon>
        <taxon>Arthropoda</taxon>
        <taxon>Hexapoda</taxon>
        <taxon>Insecta</taxon>
        <taxon>Pterygota</taxon>
        <taxon>Neoptera</taxon>
        <taxon>Endopterygota</taxon>
        <taxon>Diptera</taxon>
        <taxon>Nematocera</taxon>
        <taxon>Chironomoidea</taxon>
        <taxon>Chironomidae</taxon>
        <taxon>Chironominae</taxon>
        <taxon>Chironomus</taxon>
    </lineage>
</organism>
<protein>
    <recommendedName>
        <fullName evidence="13">Odorant receptor</fullName>
    </recommendedName>
</protein>
<dbReference type="GO" id="GO:0005549">
    <property type="term" value="F:odorant binding"/>
    <property type="evidence" value="ECO:0007669"/>
    <property type="project" value="InterPro"/>
</dbReference>
<accession>A0A9N9RWS3</accession>
<evidence type="ECO:0000313" key="11">
    <source>
        <dbReference type="EMBL" id="CAG9804833.1"/>
    </source>
</evidence>
<keyword evidence="12" id="KW-1185">Reference proteome</keyword>
<gene>
    <name evidence="11" type="ORF">CHIRRI_LOCUS7712</name>
</gene>
<dbReference type="InterPro" id="IPR004117">
    <property type="entry name" value="7tm6_olfct_rcpt"/>
</dbReference>
<name>A0A9N9RWS3_9DIPT</name>
<reference evidence="11" key="1">
    <citation type="submission" date="2022-01" db="EMBL/GenBank/DDBJ databases">
        <authorList>
            <person name="King R."/>
        </authorList>
    </citation>
    <scope>NUCLEOTIDE SEQUENCE</scope>
</reference>
<feature type="transmembrane region" description="Helical" evidence="10">
    <location>
        <begin position="121"/>
        <end position="148"/>
    </location>
</feature>
<dbReference type="GO" id="GO:0005886">
    <property type="term" value="C:plasma membrane"/>
    <property type="evidence" value="ECO:0007669"/>
    <property type="project" value="UniProtKB-SubCell"/>
</dbReference>
<dbReference type="EMBL" id="OU895878">
    <property type="protein sequence ID" value="CAG9804833.1"/>
    <property type="molecule type" value="Genomic_DNA"/>
</dbReference>
<evidence type="ECO:0000256" key="5">
    <source>
        <dbReference type="ARBA" id="ARBA00022725"/>
    </source>
</evidence>
<keyword evidence="9" id="KW-0807">Transducer</keyword>
<evidence type="ECO:0000256" key="8">
    <source>
        <dbReference type="ARBA" id="ARBA00023170"/>
    </source>
</evidence>
<dbReference type="GO" id="GO:0004984">
    <property type="term" value="F:olfactory receptor activity"/>
    <property type="evidence" value="ECO:0007669"/>
    <property type="project" value="InterPro"/>
</dbReference>
<evidence type="ECO:0000256" key="2">
    <source>
        <dbReference type="ARBA" id="ARBA00022475"/>
    </source>
</evidence>
<evidence type="ECO:0000256" key="9">
    <source>
        <dbReference type="ARBA" id="ARBA00023224"/>
    </source>
</evidence>
<evidence type="ECO:0000256" key="7">
    <source>
        <dbReference type="ARBA" id="ARBA00023136"/>
    </source>
</evidence>
<keyword evidence="3" id="KW-0716">Sensory transduction</keyword>
<dbReference type="PANTHER" id="PTHR21137">
    <property type="entry name" value="ODORANT RECEPTOR"/>
    <property type="match status" value="1"/>
</dbReference>
<keyword evidence="6 10" id="KW-1133">Transmembrane helix</keyword>
<feature type="transmembrane region" description="Helical" evidence="10">
    <location>
        <begin position="38"/>
        <end position="55"/>
    </location>
</feature>
<feature type="transmembrane region" description="Helical" evidence="10">
    <location>
        <begin position="435"/>
        <end position="454"/>
    </location>
</feature>
<evidence type="ECO:0000256" key="10">
    <source>
        <dbReference type="SAM" id="Phobius"/>
    </source>
</evidence>
<evidence type="ECO:0000256" key="1">
    <source>
        <dbReference type="ARBA" id="ARBA00004651"/>
    </source>
</evidence>
<reference evidence="11" key="2">
    <citation type="submission" date="2022-10" db="EMBL/GenBank/DDBJ databases">
        <authorList>
            <consortium name="ENA_rothamsted_submissions"/>
            <consortium name="culmorum"/>
            <person name="King R."/>
        </authorList>
    </citation>
    <scope>NUCLEOTIDE SEQUENCE</scope>
</reference>
<keyword evidence="2" id="KW-1003">Cell membrane</keyword>
<keyword evidence="5" id="KW-0552">Olfaction</keyword>
<evidence type="ECO:0000256" key="4">
    <source>
        <dbReference type="ARBA" id="ARBA00022692"/>
    </source>
</evidence>
<sequence length="668" mass="77336">MANPSEILSSYMLYLNSFSRFFGFSSTDKFVFNKKVKTIFLLMALLQIRLITIIYMNRHKLFLICEILITNSFLLQGAARLYGFRFLGSVIKSRKLLTELYENNEKLHSELLNIKIKTVKILVNILMVTNLLSYHLSSFSILILNWIYDDNQVLFSSVNIPFVDTNTRAGYIAIWFLHLFMCSFAFLNFISYDSESLFFGFQSCVFTELICDKIMELNKLMLRVNRDIQFETIKFKKLVAPKLYFAAIKQSGNEKMEKLLKSIIMNHQIYCEYISKINDFMSGTNFVSIATNYIVISVCILEILTGSTHIRSAIVMIILSLQITIPCVIGFFISYHGAARLYGFRFLGSVVKSRQILTELYKNNENSHEELLNKKLKTVKLLVNILMITNLVSYHFPSFTVLIRNWIYEDNHFLFSFIDIPFVDKHTRTGYLSRWFLHLFICSLAFFNFISYDLESIFFGYQASVFTDLICAKMMELEQLMSRIDADFQLETRKCAYLVAPQTYLEMVKQSGSAKCEKLLKSVIQSHQIYCQYISGINDFMSGTNFVSIAANYIVISVCILEILTGKTYFISVIVILILSLQITIPCVIGFFISCHNSCMLKFVCDFPWYQLSAKHKKIYLQFVQICQHTPTIRIPIFGDLGMELLKHLANGAYSYAATMKLIAKKYF</sequence>
<evidence type="ECO:0008006" key="13">
    <source>
        <dbReference type="Google" id="ProtNLM"/>
    </source>
</evidence>
<proteinExistence type="predicted"/>
<keyword evidence="4 10" id="KW-0812">Transmembrane</keyword>
<evidence type="ECO:0000313" key="12">
    <source>
        <dbReference type="Proteomes" id="UP001153620"/>
    </source>
</evidence>
<keyword evidence="8" id="KW-0675">Receptor</keyword>
<feature type="transmembrane region" description="Helical" evidence="10">
    <location>
        <begin position="570"/>
        <end position="593"/>
    </location>
</feature>
<keyword evidence="7 10" id="KW-0472">Membrane</keyword>
<dbReference type="GO" id="GO:0007165">
    <property type="term" value="P:signal transduction"/>
    <property type="evidence" value="ECO:0007669"/>
    <property type="project" value="UniProtKB-KW"/>
</dbReference>
<feature type="transmembrane region" description="Helical" evidence="10">
    <location>
        <begin position="546"/>
        <end position="564"/>
    </location>
</feature>
<comment type="subcellular location">
    <subcellularLocation>
        <location evidence="1">Cell membrane</location>
        <topology evidence="1">Multi-pass membrane protein</topology>
    </subcellularLocation>
</comment>
<dbReference type="Proteomes" id="UP001153620">
    <property type="component" value="Chromosome 2"/>
</dbReference>
<dbReference type="Pfam" id="PF02949">
    <property type="entry name" value="7tm_6"/>
    <property type="match status" value="2"/>
</dbReference>
<evidence type="ECO:0000256" key="3">
    <source>
        <dbReference type="ARBA" id="ARBA00022606"/>
    </source>
</evidence>